<dbReference type="STRING" id="4846.A0A367JGG2"/>
<dbReference type="OrthoDB" id="39175at2759"/>
<comment type="caution">
    <text evidence="1">The sequence shown here is derived from an EMBL/GenBank/DDBJ whole genome shotgun (WGS) entry which is preliminary data.</text>
</comment>
<evidence type="ECO:0008006" key="3">
    <source>
        <dbReference type="Google" id="ProtNLM"/>
    </source>
</evidence>
<dbReference type="EMBL" id="PJQM01003423">
    <property type="protein sequence ID" value="RCH88969.1"/>
    <property type="molecule type" value="Genomic_DNA"/>
</dbReference>
<dbReference type="Proteomes" id="UP000253551">
    <property type="component" value="Unassembled WGS sequence"/>
</dbReference>
<name>A0A367JGG2_RHIST</name>
<organism evidence="1 2">
    <name type="scientific">Rhizopus stolonifer</name>
    <name type="common">Rhizopus nigricans</name>
    <dbReference type="NCBI Taxonomy" id="4846"/>
    <lineage>
        <taxon>Eukaryota</taxon>
        <taxon>Fungi</taxon>
        <taxon>Fungi incertae sedis</taxon>
        <taxon>Mucoromycota</taxon>
        <taxon>Mucoromycotina</taxon>
        <taxon>Mucoromycetes</taxon>
        <taxon>Mucorales</taxon>
        <taxon>Mucorineae</taxon>
        <taxon>Rhizopodaceae</taxon>
        <taxon>Rhizopus</taxon>
    </lineage>
</organism>
<dbReference type="CDD" id="cd12148">
    <property type="entry name" value="fungal_TF_MHR"/>
    <property type="match status" value="1"/>
</dbReference>
<accession>A0A367JGG2</accession>
<protein>
    <recommendedName>
        <fullName evidence="3">Transcription factor domain-containing protein</fullName>
    </recommendedName>
</protein>
<gene>
    <name evidence="1" type="ORF">CU098_005082</name>
</gene>
<evidence type="ECO:0000313" key="2">
    <source>
        <dbReference type="Proteomes" id="UP000253551"/>
    </source>
</evidence>
<keyword evidence="2" id="KW-1185">Reference proteome</keyword>
<dbReference type="AlphaFoldDB" id="A0A367JGG2"/>
<evidence type="ECO:0000313" key="1">
    <source>
        <dbReference type="EMBL" id="RCH88969.1"/>
    </source>
</evidence>
<proteinExistence type="predicted"/>
<reference evidence="1 2" key="1">
    <citation type="journal article" date="2018" name="G3 (Bethesda)">
        <title>Phylogenetic and Phylogenomic Definition of Rhizopus Species.</title>
        <authorList>
            <person name="Gryganskyi A.P."/>
            <person name="Golan J."/>
            <person name="Dolatabadi S."/>
            <person name="Mondo S."/>
            <person name="Robb S."/>
            <person name="Idnurm A."/>
            <person name="Muszewska A."/>
            <person name="Steczkiewicz K."/>
            <person name="Masonjones S."/>
            <person name="Liao H.L."/>
            <person name="Gajdeczka M.T."/>
            <person name="Anike F."/>
            <person name="Vuek A."/>
            <person name="Anishchenko I.M."/>
            <person name="Voigt K."/>
            <person name="de Hoog G.S."/>
            <person name="Smith M.E."/>
            <person name="Heitman J."/>
            <person name="Vilgalys R."/>
            <person name="Stajich J.E."/>
        </authorList>
    </citation>
    <scope>NUCLEOTIDE SEQUENCE [LARGE SCALE GENOMIC DNA]</scope>
    <source>
        <strain evidence="1 2">LSU 92-RS-03</strain>
    </source>
</reference>
<sequence length="503" mass="58178">MICIFSPVSTIKGTPQTEEAVLLTPTICLPMKYKDFQSNYPLLAIKNGQAGYEITEPVIKHTSDCPTLLFVEPSIDLETKLFVIYFESIHPVYPLLFKQSITNIHSRNRNMLYKPLRYAIATLASTFHHKETTSTFYQLARKELALESPLFCLSMLPIRLDTVQTLILLYKYDNTTPYYLELAHTLLNQLTSHTATTPEQHQEMIRRARWILFASAALSDLNDQACNEMCAENDPPGALPQPLSEELQEDGLCYMNRFAQIVNLSSLYYRTIQSLSTNSLSGLICIKQFKSIRQHWHDTLNAVTQRNLVSQEEITDVLILYNAVLYDIIYLLLLLHNYDKEWHHHQDAVETSYRLQLMVQKWILHPLFSSAIQSKRMAVFALLLCLQVHMLANTYDCVENIRLIIYSIEPVDSRIILQLNELQKHLTVGMIPQSPYEQPLQDYFSLIPTKSASSTPPTPLFLNSPLSQDKEWNHLPSPHWRQPQQEVLLQDQLQHLQIETRHR</sequence>